<dbReference type="SUPFAM" id="SSF161098">
    <property type="entry name" value="MetI-like"/>
    <property type="match status" value="1"/>
</dbReference>
<evidence type="ECO:0000256" key="6">
    <source>
        <dbReference type="RuleBase" id="RU363032"/>
    </source>
</evidence>
<dbReference type="GO" id="GO:0005886">
    <property type="term" value="C:plasma membrane"/>
    <property type="evidence" value="ECO:0007669"/>
    <property type="project" value="UniProtKB-SubCell"/>
</dbReference>
<dbReference type="Proteomes" id="UP000753908">
    <property type="component" value="Unassembled WGS sequence"/>
</dbReference>
<evidence type="ECO:0000256" key="3">
    <source>
        <dbReference type="ARBA" id="ARBA00022692"/>
    </source>
</evidence>
<comment type="caution">
    <text evidence="8">The sequence shown here is derived from an EMBL/GenBank/DDBJ whole genome shotgun (WGS) entry which is preliminary data.</text>
</comment>
<dbReference type="EMBL" id="JAHHIF010000049">
    <property type="protein sequence ID" value="MBW4547828.1"/>
    <property type="molecule type" value="Genomic_DNA"/>
</dbReference>
<keyword evidence="5 6" id="KW-0472">Membrane</keyword>
<comment type="subcellular location">
    <subcellularLocation>
        <location evidence="6">Cell membrane</location>
        <topology evidence="6">Multi-pass membrane protein</topology>
    </subcellularLocation>
    <subcellularLocation>
        <location evidence="1">Membrane</location>
        <topology evidence="1">Multi-pass membrane protein</topology>
    </subcellularLocation>
</comment>
<gene>
    <name evidence="8" type="ORF">KME25_25785</name>
</gene>
<dbReference type="InterPro" id="IPR035906">
    <property type="entry name" value="MetI-like_sf"/>
</dbReference>
<organism evidence="8 9">
    <name type="scientific">Symplocastrum torsivum CPER-KK1</name>
    <dbReference type="NCBI Taxonomy" id="450513"/>
    <lineage>
        <taxon>Bacteria</taxon>
        <taxon>Bacillati</taxon>
        <taxon>Cyanobacteriota</taxon>
        <taxon>Cyanophyceae</taxon>
        <taxon>Oscillatoriophycideae</taxon>
        <taxon>Oscillatoriales</taxon>
        <taxon>Microcoleaceae</taxon>
        <taxon>Symplocastrum</taxon>
    </lineage>
</organism>
<dbReference type="InterPro" id="IPR051204">
    <property type="entry name" value="ABC_transp_perm/SBD"/>
</dbReference>
<accession>A0A951UBU8</accession>
<sequence>MGYILKNPGTVFGYLLEHLQMTGLAVLISVAIALPLALLVTRYRWLNVPVLGVLGTLYTIPSLALIILLVPLFGLNRQSVVVAMIIYTQVILVRNFSVGLQSVQPAIIEAARGMGMNPWQRWWRVQVPLILPICLAGVRLATIVAIAIAAIGAKFGAGGLGVLLFDGVSQGRPDKIWAGAIAVAVLAFAINGILLGLAWLSSPARKIQQASRRKSRATVQSSPVA</sequence>
<feature type="transmembrane region" description="Helical" evidence="6">
    <location>
        <begin position="176"/>
        <end position="200"/>
    </location>
</feature>
<dbReference type="CDD" id="cd06261">
    <property type="entry name" value="TM_PBP2"/>
    <property type="match status" value="1"/>
</dbReference>
<dbReference type="GO" id="GO:0031460">
    <property type="term" value="P:glycine betaine transport"/>
    <property type="evidence" value="ECO:0007669"/>
    <property type="project" value="TreeGrafter"/>
</dbReference>
<evidence type="ECO:0000313" key="9">
    <source>
        <dbReference type="Proteomes" id="UP000753908"/>
    </source>
</evidence>
<keyword evidence="4 6" id="KW-1133">Transmembrane helix</keyword>
<evidence type="ECO:0000256" key="5">
    <source>
        <dbReference type="ARBA" id="ARBA00023136"/>
    </source>
</evidence>
<name>A0A951UBU8_9CYAN</name>
<feature type="transmembrane region" description="Helical" evidence="6">
    <location>
        <begin position="80"/>
        <end position="108"/>
    </location>
</feature>
<evidence type="ECO:0000313" key="8">
    <source>
        <dbReference type="EMBL" id="MBW4547828.1"/>
    </source>
</evidence>
<dbReference type="GO" id="GO:0055085">
    <property type="term" value="P:transmembrane transport"/>
    <property type="evidence" value="ECO:0007669"/>
    <property type="project" value="InterPro"/>
</dbReference>
<evidence type="ECO:0000259" key="7">
    <source>
        <dbReference type="PROSITE" id="PS50928"/>
    </source>
</evidence>
<keyword evidence="3 6" id="KW-0812">Transmembrane</keyword>
<dbReference type="PROSITE" id="PS50928">
    <property type="entry name" value="ABC_TM1"/>
    <property type="match status" value="1"/>
</dbReference>
<comment type="similarity">
    <text evidence="6">Belongs to the binding-protein-dependent transport system permease family.</text>
</comment>
<evidence type="ECO:0000256" key="4">
    <source>
        <dbReference type="ARBA" id="ARBA00022989"/>
    </source>
</evidence>
<feature type="transmembrane region" description="Helical" evidence="6">
    <location>
        <begin position="48"/>
        <end position="74"/>
    </location>
</feature>
<reference evidence="8" key="2">
    <citation type="journal article" date="2022" name="Microbiol. Resour. Announc.">
        <title>Metagenome Sequencing to Explore Phylogenomics of Terrestrial Cyanobacteria.</title>
        <authorList>
            <person name="Ward R.D."/>
            <person name="Stajich J.E."/>
            <person name="Johansen J.R."/>
            <person name="Huntemann M."/>
            <person name="Clum A."/>
            <person name="Foster B."/>
            <person name="Foster B."/>
            <person name="Roux S."/>
            <person name="Palaniappan K."/>
            <person name="Varghese N."/>
            <person name="Mukherjee S."/>
            <person name="Reddy T.B.K."/>
            <person name="Daum C."/>
            <person name="Copeland A."/>
            <person name="Chen I.A."/>
            <person name="Ivanova N.N."/>
            <person name="Kyrpides N.C."/>
            <person name="Shapiro N."/>
            <person name="Eloe-Fadrosh E.A."/>
            <person name="Pietrasiak N."/>
        </authorList>
    </citation>
    <scope>NUCLEOTIDE SEQUENCE</scope>
    <source>
        <strain evidence="8">CPER-KK1</strain>
    </source>
</reference>
<keyword evidence="2 6" id="KW-0813">Transport</keyword>
<feature type="transmembrane region" description="Helical" evidence="6">
    <location>
        <begin position="20"/>
        <end position="41"/>
    </location>
</feature>
<reference evidence="8" key="1">
    <citation type="submission" date="2021-05" db="EMBL/GenBank/DDBJ databases">
        <authorList>
            <person name="Pietrasiak N."/>
            <person name="Ward R."/>
            <person name="Stajich J.E."/>
            <person name="Kurbessoian T."/>
        </authorList>
    </citation>
    <scope>NUCLEOTIDE SEQUENCE</scope>
    <source>
        <strain evidence="8">CPER-KK1</strain>
    </source>
</reference>
<dbReference type="Gene3D" id="1.10.3720.10">
    <property type="entry name" value="MetI-like"/>
    <property type="match status" value="1"/>
</dbReference>
<evidence type="ECO:0000256" key="1">
    <source>
        <dbReference type="ARBA" id="ARBA00004141"/>
    </source>
</evidence>
<dbReference type="PANTHER" id="PTHR30177">
    <property type="entry name" value="GLYCINE BETAINE/L-PROLINE TRANSPORT SYSTEM PERMEASE PROTEIN PROW"/>
    <property type="match status" value="1"/>
</dbReference>
<protein>
    <submittedName>
        <fullName evidence="8">ABC transporter permease</fullName>
    </submittedName>
</protein>
<evidence type="ECO:0000256" key="2">
    <source>
        <dbReference type="ARBA" id="ARBA00022448"/>
    </source>
</evidence>
<dbReference type="InterPro" id="IPR000515">
    <property type="entry name" value="MetI-like"/>
</dbReference>
<feature type="domain" description="ABC transmembrane type-1" evidence="7">
    <location>
        <begin position="15"/>
        <end position="198"/>
    </location>
</feature>
<feature type="transmembrane region" description="Helical" evidence="6">
    <location>
        <begin position="129"/>
        <end position="156"/>
    </location>
</feature>
<dbReference type="Pfam" id="PF00528">
    <property type="entry name" value="BPD_transp_1"/>
    <property type="match status" value="1"/>
</dbReference>
<dbReference type="PANTHER" id="PTHR30177:SF4">
    <property type="entry name" value="OSMOPROTECTANT IMPORT PERMEASE PROTEIN OSMW"/>
    <property type="match status" value="1"/>
</dbReference>
<proteinExistence type="inferred from homology"/>
<dbReference type="AlphaFoldDB" id="A0A951UBU8"/>